<dbReference type="GO" id="GO:0016887">
    <property type="term" value="F:ATP hydrolysis activity"/>
    <property type="evidence" value="ECO:0007669"/>
    <property type="project" value="InterPro"/>
</dbReference>
<dbReference type="PANTHER" id="PTHR30486">
    <property type="entry name" value="TWITCHING MOTILITY PROTEIN PILT"/>
    <property type="match status" value="1"/>
</dbReference>
<evidence type="ECO:0000256" key="1">
    <source>
        <dbReference type="ARBA" id="ARBA00006611"/>
    </source>
</evidence>
<dbReference type="InterPro" id="IPR006321">
    <property type="entry name" value="PilT/PilU"/>
</dbReference>
<dbReference type="InterPro" id="IPR027417">
    <property type="entry name" value="P-loop_NTPase"/>
</dbReference>
<dbReference type="AlphaFoldDB" id="A0A6S6T4M1"/>
<sequence>MSNLVDEDMRITPLLHMMVKQSASDIYLTTGAHASIKVRGQLQRISKEPMKPGNIRQLAEEVLSPSEIESFFENRELNKGLALKGIGRFRMNLYFQRGEVSMVIRHIRSNIAGPGDLNLPDVLTKMVMGHNGLILFVGSTGSGKSTSMASLIQYRNERHCGHILTIEDPIEYTFSHGQSIVGQREVGFDTLSYANAMREAMREAPDMIMVGEARDSETMEAVLGFADTGHLVISTLHAINVIQALERILYLFPGESKTRVLMDLSLNLRGVVAQRLIPSEDGEGLHLAAEMLVNTPYAAELIRKGQFNELAEVIEKGSSDGMVSFDQSLLALYKAGKISKHSALEYATSRNNLEWQINFGKGTGFSGDPYKEIEGQTVYEKVIESTTTERKSEVKELTAPLPEMA</sequence>
<dbReference type="SUPFAM" id="SSF52540">
    <property type="entry name" value="P-loop containing nucleoside triphosphate hydrolases"/>
    <property type="match status" value="1"/>
</dbReference>
<dbReference type="Gene3D" id="3.30.450.90">
    <property type="match status" value="1"/>
</dbReference>
<dbReference type="InterPro" id="IPR001482">
    <property type="entry name" value="T2SS/T4SS_dom"/>
</dbReference>
<comment type="similarity">
    <text evidence="1">Belongs to the GSP E family.</text>
</comment>
<feature type="domain" description="Bacterial type II secretion system protein E" evidence="2">
    <location>
        <begin position="12"/>
        <end position="278"/>
    </location>
</feature>
<accession>A0A6S6T4M1</accession>
<dbReference type="CDD" id="cd01131">
    <property type="entry name" value="PilT"/>
    <property type="match status" value="1"/>
</dbReference>
<dbReference type="InterPro" id="IPR050921">
    <property type="entry name" value="T4SS_GSP_E_ATPase"/>
</dbReference>
<dbReference type="Gene3D" id="3.40.50.300">
    <property type="entry name" value="P-loop containing nucleotide triphosphate hydrolases"/>
    <property type="match status" value="1"/>
</dbReference>
<protein>
    <submittedName>
        <fullName evidence="3">Twitching motility protein PilT</fullName>
    </submittedName>
</protein>
<dbReference type="Pfam" id="PF00437">
    <property type="entry name" value="T2SSE"/>
    <property type="match status" value="1"/>
</dbReference>
<name>A0A6S6T4M1_9GAMM</name>
<proteinExistence type="inferred from homology"/>
<dbReference type="EMBL" id="CACVAV010000282">
    <property type="protein sequence ID" value="CAA6818111.1"/>
    <property type="molecule type" value="Genomic_DNA"/>
</dbReference>
<evidence type="ECO:0000313" key="3">
    <source>
        <dbReference type="EMBL" id="CAA6818111.1"/>
    </source>
</evidence>
<organism evidence="3">
    <name type="scientific">uncultured Thiotrichaceae bacterium</name>
    <dbReference type="NCBI Taxonomy" id="298394"/>
    <lineage>
        <taxon>Bacteria</taxon>
        <taxon>Pseudomonadati</taxon>
        <taxon>Pseudomonadota</taxon>
        <taxon>Gammaproteobacteria</taxon>
        <taxon>Thiotrichales</taxon>
        <taxon>Thiotrichaceae</taxon>
        <taxon>environmental samples</taxon>
    </lineage>
</organism>
<reference evidence="3" key="1">
    <citation type="submission" date="2020-01" db="EMBL/GenBank/DDBJ databases">
        <authorList>
            <person name="Meier V. D."/>
            <person name="Meier V D."/>
        </authorList>
    </citation>
    <scope>NUCLEOTIDE SEQUENCE</scope>
    <source>
        <strain evidence="3">HLG_WM_MAG_08</strain>
    </source>
</reference>
<gene>
    <name evidence="3" type="ORF">HELGO_WM19817</name>
</gene>
<dbReference type="PANTHER" id="PTHR30486:SF12">
    <property type="entry name" value="TYPE IV PILUS ATPASE PILU"/>
    <property type="match status" value="1"/>
</dbReference>
<evidence type="ECO:0000259" key="2">
    <source>
        <dbReference type="Pfam" id="PF00437"/>
    </source>
</evidence>
<dbReference type="NCBIfam" id="TIGR01420">
    <property type="entry name" value="pilT_fam"/>
    <property type="match status" value="1"/>
</dbReference>
<dbReference type="GO" id="GO:0005524">
    <property type="term" value="F:ATP binding"/>
    <property type="evidence" value="ECO:0007669"/>
    <property type="project" value="InterPro"/>
</dbReference>